<organism evidence="7 8">
    <name type="scientific">Tribonema minus</name>
    <dbReference type="NCBI Taxonomy" id="303371"/>
    <lineage>
        <taxon>Eukaryota</taxon>
        <taxon>Sar</taxon>
        <taxon>Stramenopiles</taxon>
        <taxon>Ochrophyta</taxon>
        <taxon>PX clade</taxon>
        <taxon>Xanthophyceae</taxon>
        <taxon>Tribonematales</taxon>
        <taxon>Tribonemataceae</taxon>
        <taxon>Tribonema</taxon>
    </lineage>
</organism>
<evidence type="ECO:0000256" key="4">
    <source>
        <dbReference type="ARBA" id="ARBA00022989"/>
    </source>
</evidence>
<keyword evidence="4 6" id="KW-1133">Transmembrane helix</keyword>
<dbReference type="Proteomes" id="UP000664859">
    <property type="component" value="Unassembled WGS sequence"/>
</dbReference>
<comment type="caution">
    <text evidence="7">The sequence shown here is derived from an EMBL/GenBank/DDBJ whole genome shotgun (WGS) entry which is preliminary data.</text>
</comment>
<feature type="transmembrane region" description="Helical" evidence="6">
    <location>
        <begin position="136"/>
        <end position="153"/>
    </location>
</feature>
<accession>A0A835YU74</accession>
<feature type="transmembrane region" description="Helical" evidence="6">
    <location>
        <begin position="236"/>
        <end position="255"/>
    </location>
</feature>
<dbReference type="Gene3D" id="1.20.1530.20">
    <property type="match status" value="1"/>
</dbReference>
<dbReference type="InterPro" id="IPR038770">
    <property type="entry name" value="Na+/solute_symporter_sf"/>
</dbReference>
<evidence type="ECO:0000256" key="2">
    <source>
        <dbReference type="ARBA" id="ARBA00006528"/>
    </source>
</evidence>
<name>A0A835YU74_9STRA</name>
<dbReference type="InterPro" id="IPR002657">
    <property type="entry name" value="BilAc:Na_symport/Acr3"/>
</dbReference>
<keyword evidence="3 6" id="KW-0812">Transmembrane</keyword>
<dbReference type="InterPro" id="IPR004710">
    <property type="entry name" value="Bilac:Na_transpt"/>
</dbReference>
<reference evidence="7" key="1">
    <citation type="submission" date="2021-02" db="EMBL/GenBank/DDBJ databases">
        <title>First Annotated Genome of the Yellow-green Alga Tribonema minus.</title>
        <authorList>
            <person name="Mahan K.M."/>
        </authorList>
    </citation>
    <scope>NUCLEOTIDE SEQUENCE</scope>
    <source>
        <strain evidence="7">UTEX B ZZ1240</strain>
    </source>
</reference>
<evidence type="ECO:0000313" key="8">
    <source>
        <dbReference type="Proteomes" id="UP000664859"/>
    </source>
</evidence>
<dbReference type="Pfam" id="PF01758">
    <property type="entry name" value="SBF"/>
    <property type="match status" value="1"/>
</dbReference>
<keyword evidence="8" id="KW-1185">Reference proteome</keyword>
<dbReference type="PANTHER" id="PTHR10361">
    <property type="entry name" value="SODIUM-BILE ACID COTRANSPORTER"/>
    <property type="match status" value="1"/>
</dbReference>
<dbReference type="GO" id="GO:0016020">
    <property type="term" value="C:membrane"/>
    <property type="evidence" value="ECO:0007669"/>
    <property type="project" value="UniProtKB-SubCell"/>
</dbReference>
<comment type="similarity">
    <text evidence="2">Belongs to the bile acid:sodium symporter (BASS) (TC 2.A.28) family.</text>
</comment>
<evidence type="ECO:0000256" key="3">
    <source>
        <dbReference type="ARBA" id="ARBA00022692"/>
    </source>
</evidence>
<feature type="transmembrane region" description="Helical" evidence="6">
    <location>
        <begin position="21"/>
        <end position="38"/>
    </location>
</feature>
<feature type="transmembrane region" description="Helical" evidence="6">
    <location>
        <begin position="205"/>
        <end position="224"/>
    </location>
</feature>
<dbReference type="EMBL" id="JAFCMP010000335">
    <property type="protein sequence ID" value="KAG5181124.1"/>
    <property type="molecule type" value="Genomic_DNA"/>
</dbReference>
<feature type="transmembrane region" description="Helical" evidence="6">
    <location>
        <begin position="173"/>
        <end position="193"/>
    </location>
</feature>
<feature type="transmembrane region" description="Helical" evidence="6">
    <location>
        <begin position="50"/>
        <end position="69"/>
    </location>
</feature>
<dbReference type="PANTHER" id="PTHR10361:SF28">
    <property type="entry name" value="P3 PROTEIN-RELATED"/>
    <property type="match status" value="1"/>
</dbReference>
<feature type="transmembrane region" description="Helical" evidence="6">
    <location>
        <begin position="81"/>
        <end position="103"/>
    </location>
</feature>
<feature type="transmembrane region" description="Helical" evidence="6">
    <location>
        <begin position="109"/>
        <end position="129"/>
    </location>
</feature>
<protein>
    <submittedName>
        <fullName evidence="7">Bile acid:sodium symporter</fullName>
    </submittedName>
</protein>
<sequence>MVCLAVIIGLSSELWHLMEKLTGAFPLWVLGAAVVGVSRPAAFNWFTPQYTTLALAFSMTCMGMTLSVNDFRAIAKSPKPVGIGTVLQYTVMPLMGLAVARLFRLPPALAAGVCLVGTCPGGTASNLVALIAGADIALSVLLTAASTVLATAATPLLTRALVGGVVQVSARQLVVSTAQVVFAPVALGLLLASKAQGFTRRLSPYTPLACVALVACICGSVVAQNAAAVAASGARLVAAVATMHAGGFTLGYMAAKAAGLGERASRTVSIEVGMQNSALAVVLARSAFPDPLTALPGAISATVHSVLGSCLAAFWRAKGLDKEQPEGATHASA</sequence>
<evidence type="ECO:0000256" key="5">
    <source>
        <dbReference type="ARBA" id="ARBA00023136"/>
    </source>
</evidence>
<dbReference type="AlphaFoldDB" id="A0A835YU74"/>
<gene>
    <name evidence="7" type="ORF">JKP88DRAFT_257966</name>
</gene>
<evidence type="ECO:0000256" key="1">
    <source>
        <dbReference type="ARBA" id="ARBA00004141"/>
    </source>
</evidence>
<proteinExistence type="inferred from homology"/>
<keyword evidence="5 6" id="KW-0472">Membrane</keyword>
<comment type="subcellular location">
    <subcellularLocation>
        <location evidence="1">Membrane</location>
        <topology evidence="1">Multi-pass membrane protein</topology>
    </subcellularLocation>
</comment>
<dbReference type="OrthoDB" id="203097at2759"/>
<evidence type="ECO:0000256" key="6">
    <source>
        <dbReference type="SAM" id="Phobius"/>
    </source>
</evidence>
<evidence type="ECO:0000313" key="7">
    <source>
        <dbReference type="EMBL" id="KAG5181124.1"/>
    </source>
</evidence>